<accession>A0A3B0VJ26</accession>
<dbReference type="PRINTS" id="PR00625">
    <property type="entry name" value="JDOMAIN"/>
</dbReference>
<dbReference type="InterPro" id="IPR053232">
    <property type="entry name" value="DnaJ_C/III_chloroplastic"/>
</dbReference>
<dbReference type="InterPro" id="IPR001623">
    <property type="entry name" value="DnaJ_domain"/>
</dbReference>
<feature type="domain" description="J" evidence="1">
    <location>
        <begin position="11"/>
        <end position="94"/>
    </location>
</feature>
<evidence type="ECO:0000313" key="2">
    <source>
        <dbReference type="EMBL" id="VAW36819.1"/>
    </source>
</evidence>
<name>A0A3B0VJ26_9ZZZZ</name>
<reference evidence="2" key="1">
    <citation type="submission" date="2018-06" db="EMBL/GenBank/DDBJ databases">
        <authorList>
            <person name="Zhirakovskaya E."/>
        </authorList>
    </citation>
    <scope>NUCLEOTIDE SEQUENCE</scope>
</reference>
<dbReference type="Pfam" id="PF00226">
    <property type="entry name" value="DnaJ"/>
    <property type="match status" value="1"/>
</dbReference>
<dbReference type="PANTHER" id="PTHR45090">
    <property type="entry name" value="CHAPERONE PROTEIN DNAJ 20 CHLOROPLASTIC"/>
    <property type="match status" value="1"/>
</dbReference>
<evidence type="ECO:0000259" key="1">
    <source>
        <dbReference type="PROSITE" id="PS50076"/>
    </source>
</evidence>
<dbReference type="PANTHER" id="PTHR45090:SF4">
    <property type="entry name" value="J DOMAIN-CONTAINING PROTEIN"/>
    <property type="match status" value="1"/>
</dbReference>
<dbReference type="CDD" id="cd06257">
    <property type="entry name" value="DnaJ"/>
    <property type="match status" value="1"/>
</dbReference>
<dbReference type="SMART" id="SM00271">
    <property type="entry name" value="DnaJ"/>
    <property type="match status" value="1"/>
</dbReference>
<dbReference type="EMBL" id="UOEY01000029">
    <property type="protein sequence ID" value="VAW36819.1"/>
    <property type="molecule type" value="Genomic_DNA"/>
</dbReference>
<dbReference type="PROSITE" id="PS50076">
    <property type="entry name" value="DNAJ_2"/>
    <property type="match status" value="1"/>
</dbReference>
<sequence>MNKKEWQGLDRARELLGLGDRATMDEIKRAYRRLCKKYHPDTTTAASKANTEMIYRLTEAYELLMYYCREYRFPLKPGDSDIMDAEDWWLDRFGQDPLWGRRR</sequence>
<dbReference type="AlphaFoldDB" id="A0A3B0VJ26"/>
<dbReference type="GO" id="GO:0009507">
    <property type="term" value="C:chloroplast"/>
    <property type="evidence" value="ECO:0007669"/>
    <property type="project" value="TreeGrafter"/>
</dbReference>
<organism evidence="2">
    <name type="scientific">hydrothermal vent metagenome</name>
    <dbReference type="NCBI Taxonomy" id="652676"/>
    <lineage>
        <taxon>unclassified sequences</taxon>
        <taxon>metagenomes</taxon>
        <taxon>ecological metagenomes</taxon>
    </lineage>
</organism>
<proteinExistence type="predicted"/>
<dbReference type="SUPFAM" id="SSF46565">
    <property type="entry name" value="Chaperone J-domain"/>
    <property type="match status" value="1"/>
</dbReference>
<protein>
    <recommendedName>
        <fullName evidence="1">J domain-containing protein</fullName>
    </recommendedName>
</protein>
<dbReference type="Gene3D" id="1.10.287.110">
    <property type="entry name" value="DnaJ domain"/>
    <property type="match status" value="1"/>
</dbReference>
<dbReference type="InterPro" id="IPR036869">
    <property type="entry name" value="J_dom_sf"/>
</dbReference>
<gene>
    <name evidence="2" type="ORF">MNBD_DELTA04-367</name>
</gene>